<evidence type="ECO:0000313" key="8">
    <source>
        <dbReference type="Proteomes" id="UP000220214"/>
    </source>
</evidence>
<evidence type="ECO:0000313" key="3">
    <source>
        <dbReference type="EMBL" id="SCM20601.1"/>
    </source>
</evidence>
<evidence type="ECO:0000313" key="7">
    <source>
        <dbReference type="Proteomes" id="UP000219974"/>
    </source>
</evidence>
<evidence type="ECO:0000313" key="4">
    <source>
        <dbReference type="EMBL" id="SCN24214.1"/>
    </source>
</evidence>
<accession>A0A113RE29</accession>
<evidence type="ECO:0000313" key="6">
    <source>
        <dbReference type="Proteomes" id="UP000069549"/>
    </source>
</evidence>
<evidence type="ECO:0000313" key="2">
    <source>
        <dbReference type="EMBL" id="CXI28678.1"/>
    </source>
</evidence>
<dbReference type="EMBL" id="LT608272">
    <property type="protein sequence ID" value="SCO59435.1"/>
    <property type="molecule type" value="Genomic_DNA"/>
</dbReference>
<protein>
    <submittedName>
        <fullName evidence="2">Uncharacterized protein</fullName>
    </submittedName>
</protein>
<proteinExistence type="predicted"/>
<keyword evidence="1" id="KW-0812">Transmembrane</keyword>
<dbReference type="VEuPathDB" id="PlasmoDB:PBANKA_0800400"/>
<evidence type="ECO:0000313" key="9">
    <source>
        <dbReference type="Proteomes" id="UP000516480"/>
    </source>
</evidence>
<dbReference type="OMA" id="YLIMYYN"/>
<dbReference type="Proteomes" id="UP000220214">
    <property type="component" value="Chromosome 8"/>
</dbReference>
<dbReference type="EMBL" id="LT160028">
    <property type="protein sequence ID" value="CXI28678.1"/>
    <property type="molecule type" value="Genomic_DNA"/>
</dbReference>
<dbReference type="AlphaFoldDB" id="A0A113RE29"/>
<sequence length="67" mass="7619">MAELTASAYGAATRGSGQGLIPFKSDIFSLFVDPRFLQGVIFGIILFYLIMYYNSRKRMNKKHNSHE</sequence>
<gene>
    <name evidence="2" type="ORF">PBK173_000142600</name>
    <name evidence="4" type="ORF">PBNK65E_000135500</name>
    <name evidence="3" type="ORF">PBNK65NY_000134900</name>
    <name evidence="5" type="ORF">PBSP11RLL_000134900</name>
</gene>
<feature type="transmembrane region" description="Helical" evidence="1">
    <location>
        <begin position="36"/>
        <end position="53"/>
    </location>
</feature>
<evidence type="ECO:0000313" key="5">
    <source>
        <dbReference type="EMBL" id="SCO59435.1"/>
    </source>
</evidence>
<dbReference type="EMBL" id="LT614634">
    <property type="protein sequence ID" value="SCN24214.1"/>
    <property type="molecule type" value="Genomic_DNA"/>
</dbReference>
<dbReference type="Proteomes" id="UP000069549">
    <property type="component" value="Chromosome 8"/>
</dbReference>
<evidence type="ECO:0000256" key="1">
    <source>
        <dbReference type="SAM" id="Phobius"/>
    </source>
</evidence>
<dbReference type="Proteomes" id="UP000219974">
    <property type="component" value="Chromosome 8"/>
</dbReference>
<name>A0A113RE29_PLABE</name>
<keyword evidence="1" id="KW-0472">Membrane</keyword>
<dbReference type="Proteomes" id="UP000516480">
    <property type="component" value="Chromosome 8"/>
</dbReference>
<dbReference type="EMBL" id="LT608144">
    <property type="protein sequence ID" value="SCM20601.1"/>
    <property type="molecule type" value="Genomic_DNA"/>
</dbReference>
<reference evidence="2 6" key="1">
    <citation type="submission" date="2016-02" db="EMBL/GenBank/DDBJ databases">
        <authorList>
            <consortium name="Pathogen Informatics"/>
        </authorList>
    </citation>
    <scope>NUCLEOTIDE SEQUENCE [LARGE SCALE GENOMIC DNA]</scope>
    <source>
        <strain evidence="2 6">K173</strain>
        <strain evidence="3 9">NK65 ny</strain>
        <strain evidence="4 8">NK65e</strain>
        <strain evidence="5 7">SP11 RLL</strain>
    </source>
</reference>
<keyword evidence="1" id="KW-1133">Transmembrane helix</keyword>
<organism evidence="2 6">
    <name type="scientific">Plasmodium berghei</name>
    <dbReference type="NCBI Taxonomy" id="5821"/>
    <lineage>
        <taxon>Eukaryota</taxon>
        <taxon>Sar</taxon>
        <taxon>Alveolata</taxon>
        <taxon>Apicomplexa</taxon>
        <taxon>Aconoidasida</taxon>
        <taxon>Haemosporida</taxon>
        <taxon>Plasmodiidae</taxon>
        <taxon>Plasmodium</taxon>
        <taxon>Plasmodium (Vinckeia)</taxon>
    </lineage>
</organism>